<dbReference type="CDD" id="cd17039">
    <property type="entry name" value="Ubl_ubiquitin_like"/>
    <property type="match status" value="1"/>
</dbReference>
<evidence type="ECO:0000313" key="3">
    <source>
        <dbReference type="EMBL" id="KAK4352003.1"/>
    </source>
</evidence>
<dbReference type="PROSITE" id="PS50053">
    <property type="entry name" value="UBIQUITIN_2"/>
    <property type="match status" value="1"/>
</dbReference>
<dbReference type="Gene3D" id="3.10.20.90">
    <property type="entry name" value="Phosphatidylinositol 3-kinase Catalytic Subunit, Chain A, domain 1"/>
    <property type="match status" value="1"/>
</dbReference>
<dbReference type="AlphaFoldDB" id="A0AAE1RHZ4"/>
<dbReference type="Proteomes" id="UP001291623">
    <property type="component" value="Unassembled WGS sequence"/>
</dbReference>
<dbReference type="InterPro" id="IPR000626">
    <property type="entry name" value="Ubiquitin-like_dom"/>
</dbReference>
<protein>
    <recommendedName>
        <fullName evidence="2">Ubiquitin-like domain-containing protein</fullName>
    </recommendedName>
</protein>
<dbReference type="EMBL" id="JAVYJV010000015">
    <property type="protein sequence ID" value="KAK4352003.1"/>
    <property type="molecule type" value="Genomic_DNA"/>
</dbReference>
<keyword evidence="4" id="KW-1185">Reference proteome</keyword>
<name>A0AAE1RHZ4_9SOLA</name>
<comment type="caution">
    <text evidence="3">The sequence shown here is derived from an EMBL/GenBank/DDBJ whole genome shotgun (WGS) entry which is preliminary data.</text>
</comment>
<dbReference type="InterPro" id="IPR029071">
    <property type="entry name" value="Ubiquitin-like_domsf"/>
</dbReference>
<dbReference type="Pfam" id="PF00240">
    <property type="entry name" value="ubiquitin"/>
    <property type="match status" value="1"/>
</dbReference>
<feature type="compositionally biased region" description="Acidic residues" evidence="1">
    <location>
        <begin position="78"/>
        <end position="117"/>
    </location>
</feature>
<sequence>MQLVVEVVTGTVFHITVEDDSTVPHLKIRIQVQENLTGDHIILLLIRDADHLLLDDELKRLSDYGVQDGSRLHADFEPPSEAEEENVGNNNDDDSDGGDASENEEENDGNNNDDDSDSSFPKTPSEETTVESPEYVDVSD</sequence>
<evidence type="ECO:0000313" key="4">
    <source>
        <dbReference type="Proteomes" id="UP001291623"/>
    </source>
</evidence>
<reference evidence="3" key="1">
    <citation type="submission" date="2023-12" db="EMBL/GenBank/DDBJ databases">
        <title>Genome assembly of Anisodus tanguticus.</title>
        <authorList>
            <person name="Wang Y.-J."/>
        </authorList>
    </citation>
    <scope>NUCLEOTIDE SEQUENCE</scope>
    <source>
        <strain evidence="3">KB-2021</strain>
        <tissue evidence="3">Leaf</tissue>
    </source>
</reference>
<organism evidence="3 4">
    <name type="scientific">Anisodus tanguticus</name>
    <dbReference type="NCBI Taxonomy" id="243964"/>
    <lineage>
        <taxon>Eukaryota</taxon>
        <taxon>Viridiplantae</taxon>
        <taxon>Streptophyta</taxon>
        <taxon>Embryophyta</taxon>
        <taxon>Tracheophyta</taxon>
        <taxon>Spermatophyta</taxon>
        <taxon>Magnoliopsida</taxon>
        <taxon>eudicotyledons</taxon>
        <taxon>Gunneridae</taxon>
        <taxon>Pentapetalae</taxon>
        <taxon>asterids</taxon>
        <taxon>lamiids</taxon>
        <taxon>Solanales</taxon>
        <taxon>Solanaceae</taxon>
        <taxon>Solanoideae</taxon>
        <taxon>Hyoscyameae</taxon>
        <taxon>Anisodus</taxon>
    </lineage>
</organism>
<feature type="domain" description="Ubiquitin-like" evidence="2">
    <location>
        <begin position="1"/>
        <end position="81"/>
    </location>
</feature>
<dbReference type="SUPFAM" id="SSF54236">
    <property type="entry name" value="Ubiquitin-like"/>
    <property type="match status" value="1"/>
</dbReference>
<feature type="region of interest" description="Disordered" evidence="1">
    <location>
        <begin position="65"/>
        <end position="140"/>
    </location>
</feature>
<proteinExistence type="predicted"/>
<accession>A0AAE1RHZ4</accession>
<evidence type="ECO:0000256" key="1">
    <source>
        <dbReference type="SAM" id="MobiDB-lite"/>
    </source>
</evidence>
<evidence type="ECO:0000259" key="2">
    <source>
        <dbReference type="PROSITE" id="PS50053"/>
    </source>
</evidence>
<gene>
    <name evidence="3" type="ORF">RND71_027521</name>
</gene>